<evidence type="ECO:0000313" key="3">
    <source>
        <dbReference type="EMBL" id="GAA2576497.1"/>
    </source>
</evidence>
<evidence type="ECO:0008006" key="5">
    <source>
        <dbReference type="Google" id="ProtNLM"/>
    </source>
</evidence>
<protein>
    <recommendedName>
        <fullName evidence="5">Dinucleotide-utilizing enzyme</fullName>
    </recommendedName>
</protein>
<dbReference type="RefSeq" id="WP_344228216.1">
    <property type="nucleotide sequence ID" value="NZ_BAAARI010000011.1"/>
</dbReference>
<evidence type="ECO:0000256" key="2">
    <source>
        <dbReference type="SAM" id="Phobius"/>
    </source>
</evidence>
<name>A0ABN3PD70_9MICO</name>
<feature type="compositionally biased region" description="Low complexity" evidence="1">
    <location>
        <begin position="110"/>
        <end position="121"/>
    </location>
</feature>
<feature type="transmembrane region" description="Helical" evidence="2">
    <location>
        <begin position="12"/>
        <end position="32"/>
    </location>
</feature>
<evidence type="ECO:0000313" key="4">
    <source>
        <dbReference type="Proteomes" id="UP001500274"/>
    </source>
</evidence>
<comment type="caution">
    <text evidence="3">The sequence shown here is derived from an EMBL/GenBank/DDBJ whole genome shotgun (WGS) entry which is preliminary data.</text>
</comment>
<keyword evidence="4" id="KW-1185">Reference proteome</keyword>
<keyword evidence="2" id="KW-1133">Transmembrane helix</keyword>
<feature type="transmembrane region" description="Helical" evidence="2">
    <location>
        <begin position="52"/>
        <end position="79"/>
    </location>
</feature>
<dbReference type="Proteomes" id="UP001500274">
    <property type="component" value="Unassembled WGS sequence"/>
</dbReference>
<keyword evidence="2" id="KW-0812">Transmembrane</keyword>
<keyword evidence="2" id="KW-0472">Membrane</keyword>
<organism evidence="3 4">
    <name type="scientific">Microbacterium binotii</name>
    <dbReference type="NCBI Taxonomy" id="462710"/>
    <lineage>
        <taxon>Bacteria</taxon>
        <taxon>Bacillati</taxon>
        <taxon>Actinomycetota</taxon>
        <taxon>Actinomycetes</taxon>
        <taxon>Micrococcales</taxon>
        <taxon>Microbacteriaceae</taxon>
        <taxon>Microbacterium</taxon>
    </lineage>
</organism>
<dbReference type="EMBL" id="BAAARI010000011">
    <property type="protein sequence ID" value="GAA2576497.1"/>
    <property type="molecule type" value="Genomic_DNA"/>
</dbReference>
<sequence length="135" mass="13715">MTTRPRLSRSIPFWGLIAGSAAAVGFGAWLTIDKISVMTSTLTDGSATGVEVYAGQAWALLGAVIAGAGLVGLVAALALGAARSLVTPTVDVVETITWQDEAEPVEAETAPDVPADAASAPENEVEAPAEQPITR</sequence>
<gene>
    <name evidence="3" type="ORF">GCM10009862_14770</name>
</gene>
<accession>A0ABN3PD70</accession>
<feature type="region of interest" description="Disordered" evidence="1">
    <location>
        <begin position="99"/>
        <end position="135"/>
    </location>
</feature>
<proteinExistence type="predicted"/>
<reference evidence="3 4" key="1">
    <citation type="journal article" date="2019" name="Int. J. Syst. Evol. Microbiol.">
        <title>The Global Catalogue of Microorganisms (GCM) 10K type strain sequencing project: providing services to taxonomists for standard genome sequencing and annotation.</title>
        <authorList>
            <consortium name="The Broad Institute Genomics Platform"/>
            <consortium name="The Broad Institute Genome Sequencing Center for Infectious Disease"/>
            <person name="Wu L."/>
            <person name="Ma J."/>
        </authorList>
    </citation>
    <scope>NUCLEOTIDE SEQUENCE [LARGE SCALE GENOMIC DNA]</scope>
    <source>
        <strain evidence="3 4">JCM 16365</strain>
    </source>
</reference>
<evidence type="ECO:0000256" key="1">
    <source>
        <dbReference type="SAM" id="MobiDB-lite"/>
    </source>
</evidence>